<evidence type="ECO:0000256" key="2">
    <source>
        <dbReference type="SAM" id="SignalP"/>
    </source>
</evidence>
<gene>
    <name evidence="4" type="ORF">K7X08_038071</name>
</gene>
<keyword evidence="2" id="KW-0732">Signal</keyword>
<dbReference type="InterPro" id="IPR001607">
    <property type="entry name" value="Znf_UBP"/>
</dbReference>
<evidence type="ECO:0000256" key="1">
    <source>
        <dbReference type="PROSITE-ProRule" id="PRU00502"/>
    </source>
</evidence>
<comment type="caution">
    <text evidence="4">The sequence shown here is derived from an EMBL/GenBank/DDBJ whole genome shotgun (WGS) entry which is preliminary data.</text>
</comment>
<organism evidence="4 5">
    <name type="scientific">Anisodus acutangulus</name>
    <dbReference type="NCBI Taxonomy" id="402998"/>
    <lineage>
        <taxon>Eukaryota</taxon>
        <taxon>Viridiplantae</taxon>
        <taxon>Streptophyta</taxon>
        <taxon>Embryophyta</taxon>
        <taxon>Tracheophyta</taxon>
        <taxon>Spermatophyta</taxon>
        <taxon>Magnoliopsida</taxon>
        <taxon>eudicotyledons</taxon>
        <taxon>Gunneridae</taxon>
        <taxon>Pentapetalae</taxon>
        <taxon>asterids</taxon>
        <taxon>lamiids</taxon>
        <taxon>Solanales</taxon>
        <taxon>Solanaceae</taxon>
        <taxon>Solanoideae</taxon>
        <taxon>Hyoscyameae</taxon>
        <taxon>Anisodus</taxon>
    </lineage>
</organism>
<dbReference type="PANTHER" id="PTHR47665:SF1">
    <property type="entry name" value="HISTONE DEACETYLASE-LIKE PROTEIN"/>
    <property type="match status" value="1"/>
</dbReference>
<dbReference type="PROSITE" id="PS50271">
    <property type="entry name" value="ZF_UBP"/>
    <property type="match status" value="1"/>
</dbReference>
<proteinExistence type="predicted"/>
<feature type="signal peptide" evidence="2">
    <location>
        <begin position="1"/>
        <end position="15"/>
    </location>
</feature>
<protein>
    <recommendedName>
        <fullName evidence="3">UBP-type domain-containing protein</fullName>
    </recommendedName>
</protein>
<accession>A0A9Q1MXM0</accession>
<dbReference type="OrthoDB" id="424012at2759"/>
<feature type="domain" description="UBP-type" evidence="3">
    <location>
        <begin position="126"/>
        <end position="227"/>
    </location>
</feature>
<dbReference type="SMART" id="SM00290">
    <property type="entry name" value="ZnF_UBP"/>
    <property type="match status" value="1"/>
</dbReference>
<evidence type="ECO:0000313" key="4">
    <source>
        <dbReference type="EMBL" id="KAJ8571099.1"/>
    </source>
</evidence>
<dbReference type="Gene3D" id="3.30.40.10">
    <property type="entry name" value="Zinc/RING finger domain, C3HC4 (zinc finger)"/>
    <property type="match status" value="1"/>
</dbReference>
<dbReference type="InterPro" id="IPR013083">
    <property type="entry name" value="Znf_RING/FYVE/PHD"/>
</dbReference>
<evidence type="ECO:0000313" key="5">
    <source>
        <dbReference type="Proteomes" id="UP001152561"/>
    </source>
</evidence>
<keyword evidence="1" id="KW-0863">Zinc-finger</keyword>
<dbReference type="SUPFAM" id="SSF57850">
    <property type="entry name" value="RING/U-box"/>
    <property type="match status" value="1"/>
</dbReference>
<sequence>MSWILILVLTLLAEGAEVDSLGNEVNLPDTSLPHPVPVIPMKSSRATKQTNWLHDFIHAPLPFSTGTGFNTSHFKVADPRYHSSYNCSRLRSMATGASSSSSLAVDEEDEILMLYGSESGWVEPKSHCDHLVSLSSDLTHIPTPDTPCNRCQHPTENWLCLCCKEVLCSRFVNKHMLEHYKLTNHSLALSFSDLSVWCFSCNAYLDAEVIMPLQSVHFTAYVLKFNEPPPLRAMECVQITDNRADSSTSGN</sequence>
<keyword evidence="5" id="KW-1185">Reference proteome</keyword>
<dbReference type="EMBL" id="JAJAGQ010000002">
    <property type="protein sequence ID" value="KAJ8571099.1"/>
    <property type="molecule type" value="Genomic_DNA"/>
</dbReference>
<name>A0A9Q1MXM0_9SOLA</name>
<dbReference type="GO" id="GO:0008270">
    <property type="term" value="F:zinc ion binding"/>
    <property type="evidence" value="ECO:0007669"/>
    <property type="project" value="UniProtKB-KW"/>
</dbReference>
<reference evidence="5" key="1">
    <citation type="journal article" date="2023" name="Proc. Natl. Acad. Sci. U.S.A.">
        <title>Genomic and structural basis for evolution of tropane alkaloid biosynthesis.</title>
        <authorList>
            <person name="Wanga Y.-J."/>
            <person name="Taina T."/>
            <person name="Yua J.-Y."/>
            <person name="Lia J."/>
            <person name="Xua B."/>
            <person name="Chenc J."/>
            <person name="D'Auriad J.C."/>
            <person name="Huanga J.-P."/>
            <person name="Huanga S.-X."/>
        </authorList>
    </citation>
    <scope>NUCLEOTIDE SEQUENCE [LARGE SCALE GENOMIC DNA]</scope>
    <source>
        <strain evidence="5">cv. KIB-2019</strain>
    </source>
</reference>
<dbReference type="AlphaFoldDB" id="A0A9Q1MXM0"/>
<evidence type="ECO:0000259" key="3">
    <source>
        <dbReference type="PROSITE" id="PS50271"/>
    </source>
</evidence>
<dbReference type="PANTHER" id="PTHR47665">
    <property type="entry name" value="HISTONE DEACETYLASE-LIKE PROTEIN"/>
    <property type="match status" value="1"/>
</dbReference>
<dbReference type="Proteomes" id="UP001152561">
    <property type="component" value="Unassembled WGS sequence"/>
</dbReference>
<dbReference type="Pfam" id="PF02148">
    <property type="entry name" value="zf-UBP"/>
    <property type="match status" value="1"/>
</dbReference>
<keyword evidence="1" id="KW-0479">Metal-binding</keyword>
<keyword evidence="1" id="KW-0862">Zinc</keyword>
<feature type="chain" id="PRO_5040237842" description="UBP-type domain-containing protein" evidence="2">
    <location>
        <begin position="16"/>
        <end position="251"/>
    </location>
</feature>